<name>A0ABN9L2C6_9NEOB</name>
<dbReference type="PANTHER" id="PTHR22639:SF6">
    <property type="entry name" value="ZINC FINGER CCHC DOMAIN-CONTAINING PROTEIN 3-LIKE"/>
    <property type="match status" value="1"/>
</dbReference>
<dbReference type="Pfam" id="PF23057">
    <property type="entry name" value="RBD_ZCCHC3_1st"/>
    <property type="match status" value="1"/>
</dbReference>
<dbReference type="EMBL" id="CAUEEQ010006484">
    <property type="protein sequence ID" value="CAJ0930120.1"/>
    <property type="molecule type" value="Genomic_DNA"/>
</dbReference>
<keyword evidence="3" id="KW-1185">Reference proteome</keyword>
<evidence type="ECO:0000313" key="2">
    <source>
        <dbReference type="EMBL" id="CAJ0930120.1"/>
    </source>
</evidence>
<dbReference type="InterPro" id="IPR042509">
    <property type="entry name" value="ZCCHC3"/>
</dbReference>
<protein>
    <recommendedName>
        <fullName evidence="1">Zinc finger CCHC domain-containing protein</fullName>
    </recommendedName>
</protein>
<dbReference type="InterPro" id="IPR057810">
    <property type="entry name" value="RBD_ZCCHC3_1st"/>
</dbReference>
<accession>A0ABN9L2C6</accession>
<proteinExistence type="predicted"/>
<comment type="caution">
    <text evidence="2">The sequence shown here is derived from an EMBL/GenBank/DDBJ whole genome shotgun (WGS) entry which is preliminary data.</text>
</comment>
<dbReference type="Proteomes" id="UP001176940">
    <property type="component" value="Unassembled WGS sequence"/>
</dbReference>
<evidence type="ECO:0000313" key="3">
    <source>
        <dbReference type="Proteomes" id="UP001176940"/>
    </source>
</evidence>
<dbReference type="PANTHER" id="PTHR22639">
    <property type="entry name" value="GAG-RELATED PROTEIN"/>
    <property type="match status" value="1"/>
</dbReference>
<feature type="domain" description="Zinc finger CCHC" evidence="1">
    <location>
        <begin position="17"/>
        <end position="87"/>
    </location>
</feature>
<gene>
    <name evidence="2" type="ORF">RIMI_LOCUS4118970</name>
</gene>
<evidence type="ECO:0000259" key="1">
    <source>
        <dbReference type="Pfam" id="PF23057"/>
    </source>
</evidence>
<organism evidence="2 3">
    <name type="scientific">Ranitomeya imitator</name>
    <name type="common">mimic poison frog</name>
    <dbReference type="NCBI Taxonomy" id="111125"/>
    <lineage>
        <taxon>Eukaryota</taxon>
        <taxon>Metazoa</taxon>
        <taxon>Chordata</taxon>
        <taxon>Craniata</taxon>
        <taxon>Vertebrata</taxon>
        <taxon>Euteleostomi</taxon>
        <taxon>Amphibia</taxon>
        <taxon>Batrachia</taxon>
        <taxon>Anura</taxon>
        <taxon>Neobatrachia</taxon>
        <taxon>Hyloidea</taxon>
        <taxon>Dendrobatidae</taxon>
        <taxon>Dendrobatinae</taxon>
        <taxon>Ranitomeya</taxon>
    </lineage>
</organism>
<sequence length="168" mass="19708">MATGEEMNYVPQFAKVRNAIRLVVREGFRGRKDYQFVMKEVILDLFKVKIEDVIAIMDYPKKGVYDIVFQDKFRYEDYLRRMTGDKDGRMEGINVIPHFPLKEKLVIIKMYSPLVEEEDIITFLSFFCKSVVPKGSVGDMVMVKMRVQVMFVASVRSQIMSQRTVRIE</sequence>
<reference evidence="2" key="1">
    <citation type="submission" date="2023-07" db="EMBL/GenBank/DDBJ databases">
        <authorList>
            <person name="Stuckert A."/>
        </authorList>
    </citation>
    <scope>NUCLEOTIDE SEQUENCE</scope>
</reference>